<keyword evidence="16" id="KW-1185">Reference proteome</keyword>
<evidence type="ECO:0000256" key="3">
    <source>
        <dbReference type="ARBA" id="ARBA00004763"/>
    </source>
</evidence>
<comment type="pathway">
    <text evidence="3">Cofactor biosynthesis; tetrahydrofolate biosynthesis; 7,8-dihydrofolate from 2-amino-4-hydroxy-6-hydroxymethyl-7,8-dihydropteridine diphosphate and 4-aminobenzoate: step 1/2.</text>
</comment>
<dbReference type="HOGENOM" id="CLU_008023_2_2_7"/>
<evidence type="ECO:0000256" key="5">
    <source>
        <dbReference type="ARBA" id="ARBA00009951"/>
    </source>
</evidence>
<keyword evidence="8" id="KW-0547">Nucleotide-binding</keyword>
<dbReference type="InterPro" id="IPR006390">
    <property type="entry name" value="DHP_synth_dom"/>
</dbReference>
<dbReference type="NCBIfam" id="TIGR01496">
    <property type="entry name" value="DHPS"/>
    <property type="match status" value="1"/>
</dbReference>
<comment type="catalytic activity">
    <reaction evidence="1">
        <text>(7,8-dihydropterin-6-yl)methyl diphosphate + 4-aminobenzoate = 7,8-dihydropteroate + diphosphate</text>
        <dbReference type="Rhea" id="RHEA:19949"/>
        <dbReference type="ChEBI" id="CHEBI:17836"/>
        <dbReference type="ChEBI" id="CHEBI:17839"/>
        <dbReference type="ChEBI" id="CHEBI:33019"/>
        <dbReference type="ChEBI" id="CHEBI:72950"/>
        <dbReference type="EC" id="2.5.1.15"/>
    </reaction>
</comment>
<dbReference type="SUPFAM" id="SSF51717">
    <property type="entry name" value="Dihydropteroate synthetase-like"/>
    <property type="match status" value="1"/>
</dbReference>
<dbReference type="Pfam" id="PF00809">
    <property type="entry name" value="Pterin_bind"/>
    <property type="match status" value="1"/>
</dbReference>
<protein>
    <recommendedName>
        <fullName evidence="14">Pterin-binding domain-containing protein</fullName>
    </recommendedName>
</protein>
<dbReference type="eggNOG" id="COG0801">
    <property type="taxonomic scope" value="Bacteria"/>
</dbReference>
<dbReference type="STRING" id="1184267.A11Q_798"/>
<sequence>MRRTTVALGLGANLGNPIEQLRLSLQLLKQIPNLKVLRVSSLYESDAQLPENAESSWNQKFLNAAVLCEVRADLSAQTLLSHIKEIELKIGRAQADRWAPRRIDIDILYWDQEPYSDLSLSIPHRQLFERPFALLPLLEVWPQLRASMPERLPHWAQAWVSEKPFQTQISSRYFWPRMVGVLNVTQDSFSDGGRYLNSDALLEQIEKLLTEGADIIDIGAESTRPQALAVSEEQELQTLDWALTEIQKFNKSLPLSLDCRRAGVVRSIIEKFDISYLNDVSGFSSPEMQDLLVKTKKRAFVMHSLTVPPRADQTLSEVKNPIDQLVGWWQRKALELKDKGAASEQLIFDPGIGFGTSKKQSLYILNHLEEMSDIKSEVMIGHSRKSYQTEYSDRPASMRDMETALMTQKMNMAYVQFLRVHDIESQKTALRAKV</sequence>
<proteinExistence type="inferred from homology"/>
<dbReference type="KEGG" id="bex:A11Q_798"/>
<evidence type="ECO:0000256" key="12">
    <source>
        <dbReference type="ARBA" id="ARBA00022909"/>
    </source>
</evidence>
<evidence type="ECO:0000256" key="6">
    <source>
        <dbReference type="ARBA" id="ARBA00022679"/>
    </source>
</evidence>
<dbReference type="PROSITE" id="PS00792">
    <property type="entry name" value="DHPS_1"/>
    <property type="match status" value="1"/>
</dbReference>
<keyword evidence="11" id="KW-0460">Magnesium</keyword>
<dbReference type="PANTHER" id="PTHR20941">
    <property type="entry name" value="FOLATE SYNTHESIS PROTEINS"/>
    <property type="match status" value="1"/>
</dbReference>
<dbReference type="GO" id="GO:0046872">
    <property type="term" value="F:metal ion binding"/>
    <property type="evidence" value="ECO:0007669"/>
    <property type="project" value="UniProtKB-KW"/>
</dbReference>
<evidence type="ECO:0000313" key="15">
    <source>
        <dbReference type="EMBL" id="AGH95016.1"/>
    </source>
</evidence>
<evidence type="ECO:0000256" key="11">
    <source>
        <dbReference type="ARBA" id="ARBA00022842"/>
    </source>
</evidence>
<evidence type="ECO:0000256" key="1">
    <source>
        <dbReference type="ARBA" id="ARBA00000012"/>
    </source>
</evidence>
<dbReference type="InterPro" id="IPR045031">
    <property type="entry name" value="DHP_synth-like"/>
</dbReference>
<dbReference type="OrthoDB" id="9811744at2"/>
<evidence type="ECO:0000256" key="2">
    <source>
        <dbReference type="ARBA" id="ARBA00001946"/>
    </source>
</evidence>
<dbReference type="AlphaFoldDB" id="M4VAI6"/>
<dbReference type="GO" id="GO:0005524">
    <property type="term" value="F:ATP binding"/>
    <property type="evidence" value="ECO:0007669"/>
    <property type="project" value="UniProtKB-KW"/>
</dbReference>
<comment type="similarity">
    <text evidence="5">In the C-terminal section; belongs to the DHPS family.</text>
</comment>
<evidence type="ECO:0000256" key="7">
    <source>
        <dbReference type="ARBA" id="ARBA00022723"/>
    </source>
</evidence>
<dbReference type="Pfam" id="PF01288">
    <property type="entry name" value="HPPK"/>
    <property type="match status" value="1"/>
</dbReference>
<keyword evidence="7" id="KW-0479">Metal-binding</keyword>
<keyword evidence="10" id="KW-0067">ATP-binding</keyword>
<organism evidence="15 16">
    <name type="scientific">Pseudobdellovibrio exovorus JSS</name>
    <dbReference type="NCBI Taxonomy" id="1184267"/>
    <lineage>
        <taxon>Bacteria</taxon>
        <taxon>Pseudomonadati</taxon>
        <taxon>Bdellovibrionota</taxon>
        <taxon>Bdellovibrionia</taxon>
        <taxon>Bdellovibrionales</taxon>
        <taxon>Pseudobdellovibrionaceae</taxon>
        <taxon>Pseudobdellovibrio</taxon>
    </lineage>
</organism>
<dbReference type="Gene3D" id="3.30.70.560">
    <property type="entry name" value="7,8-Dihydro-6-hydroxymethylpterin-pyrophosphokinase HPPK"/>
    <property type="match status" value="1"/>
</dbReference>
<evidence type="ECO:0000256" key="9">
    <source>
        <dbReference type="ARBA" id="ARBA00022777"/>
    </source>
</evidence>
<dbReference type="InterPro" id="IPR000550">
    <property type="entry name" value="Hppk"/>
</dbReference>
<dbReference type="GO" id="GO:0016301">
    <property type="term" value="F:kinase activity"/>
    <property type="evidence" value="ECO:0007669"/>
    <property type="project" value="UniProtKB-KW"/>
</dbReference>
<evidence type="ECO:0000256" key="4">
    <source>
        <dbReference type="ARBA" id="ARBA00005051"/>
    </source>
</evidence>
<dbReference type="PROSITE" id="PS00793">
    <property type="entry name" value="DHPS_2"/>
    <property type="match status" value="1"/>
</dbReference>
<comment type="cofactor">
    <cofactor evidence="2">
        <name>Mg(2+)</name>
        <dbReference type="ChEBI" id="CHEBI:18420"/>
    </cofactor>
</comment>
<dbReference type="SUPFAM" id="SSF55083">
    <property type="entry name" value="6-hydroxymethyl-7,8-dihydropterin pyrophosphokinase, HPPK"/>
    <property type="match status" value="1"/>
</dbReference>
<dbReference type="NCBIfam" id="TIGR01498">
    <property type="entry name" value="folK"/>
    <property type="match status" value="1"/>
</dbReference>
<keyword evidence="6" id="KW-0808">Transferase</keyword>
<dbReference type="UniPathway" id="UPA00077">
    <property type="reaction ID" value="UER00155"/>
</dbReference>
<dbReference type="InterPro" id="IPR035907">
    <property type="entry name" value="Hppk_sf"/>
</dbReference>
<evidence type="ECO:0000259" key="14">
    <source>
        <dbReference type="PROSITE" id="PS50972"/>
    </source>
</evidence>
<dbReference type="InterPro" id="IPR000489">
    <property type="entry name" value="Pterin-binding_dom"/>
</dbReference>
<dbReference type="PROSITE" id="PS00794">
    <property type="entry name" value="HPPK"/>
    <property type="match status" value="1"/>
</dbReference>
<dbReference type="eggNOG" id="COG0294">
    <property type="taxonomic scope" value="Bacteria"/>
</dbReference>
<dbReference type="Proteomes" id="UP000012040">
    <property type="component" value="Chromosome"/>
</dbReference>
<evidence type="ECO:0000256" key="8">
    <source>
        <dbReference type="ARBA" id="ARBA00022741"/>
    </source>
</evidence>
<feature type="domain" description="Pterin-binding" evidence="14">
    <location>
        <begin position="176"/>
        <end position="431"/>
    </location>
</feature>
<name>M4VAI6_9BACT</name>
<evidence type="ECO:0000313" key="16">
    <source>
        <dbReference type="Proteomes" id="UP000012040"/>
    </source>
</evidence>
<gene>
    <name evidence="15" type="ORF">A11Q_798</name>
</gene>
<dbReference type="EMBL" id="CP003537">
    <property type="protein sequence ID" value="AGH95016.1"/>
    <property type="molecule type" value="Genomic_DNA"/>
</dbReference>
<keyword evidence="9" id="KW-0418">Kinase</keyword>
<dbReference type="GO" id="GO:0003848">
    <property type="term" value="F:2-amino-4-hydroxy-6-hydroxymethyldihydropteridine diphosphokinase activity"/>
    <property type="evidence" value="ECO:0007669"/>
    <property type="project" value="InterPro"/>
</dbReference>
<dbReference type="GO" id="GO:0005829">
    <property type="term" value="C:cytosol"/>
    <property type="evidence" value="ECO:0007669"/>
    <property type="project" value="TreeGrafter"/>
</dbReference>
<evidence type="ECO:0000256" key="10">
    <source>
        <dbReference type="ARBA" id="ARBA00022840"/>
    </source>
</evidence>
<dbReference type="PANTHER" id="PTHR20941:SF1">
    <property type="entry name" value="FOLIC ACID SYNTHESIS PROTEIN FOL1"/>
    <property type="match status" value="1"/>
</dbReference>
<keyword evidence="12" id="KW-0289">Folate biosynthesis</keyword>
<reference evidence="15 16" key="1">
    <citation type="journal article" date="2013" name="ISME J.">
        <title>By their genes ye shall know them: genomic signatures of predatory bacteria.</title>
        <authorList>
            <person name="Pasternak Z."/>
            <person name="Pietrokovski S."/>
            <person name="Rotem O."/>
            <person name="Gophna U."/>
            <person name="Lurie-Weinberger M.N."/>
            <person name="Jurkevitch E."/>
        </authorList>
    </citation>
    <scope>NUCLEOTIDE SEQUENCE [LARGE SCALE GENOMIC DNA]</scope>
    <source>
        <strain evidence="15 16">JSS</strain>
    </source>
</reference>
<dbReference type="PATRIC" id="fig|1184267.3.peg.806"/>
<keyword evidence="13" id="KW-0511">Multifunctional enzyme</keyword>
<evidence type="ECO:0000256" key="13">
    <source>
        <dbReference type="ARBA" id="ARBA00023268"/>
    </source>
</evidence>
<dbReference type="InterPro" id="IPR011005">
    <property type="entry name" value="Dihydropteroate_synth-like_sf"/>
</dbReference>
<dbReference type="GO" id="GO:0046654">
    <property type="term" value="P:tetrahydrofolate biosynthetic process"/>
    <property type="evidence" value="ECO:0007669"/>
    <property type="project" value="UniProtKB-UniPathway"/>
</dbReference>
<dbReference type="GO" id="GO:0004156">
    <property type="term" value="F:dihydropteroate synthase activity"/>
    <property type="evidence" value="ECO:0007669"/>
    <property type="project" value="UniProtKB-EC"/>
</dbReference>
<accession>M4VAI6</accession>
<dbReference type="RefSeq" id="WP_015469506.1">
    <property type="nucleotide sequence ID" value="NC_020813.1"/>
</dbReference>
<dbReference type="Gene3D" id="3.20.20.20">
    <property type="entry name" value="Dihydropteroate synthase-like"/>
    <property type="match status" value="1"/>
</dbReference>
<dbReference type="PROSITE" id="PS50972">
    <property type="entry name" value="PTERIN_BINDING"/>
    <property type="match status" value="1"/>
</dbReference>
<comment type="pathway">
    <text evidence="4">Cofactor biosynthesis; tetrahydrofolate biosynthesis; 2-amino-4-hydroxy-6-hydroxymethyl-7,8-dihydropteridine diphosphate from 7,8-dihydroneopterin triphosphate: step 4/4.</text>
</comment>
<dbReference type="CDD" id="cd00483">
    <property type="entry name" value="HPPK"/>
    <property type="match status" value="1"/>
</dbReference>
<dbReference type="GO" id="GO:0046656">
    <property type="term" value="P:folic acid biosynthetic process"/>
    <property type="evidence" value="ECO:0007669"/>
    <property type="project" value="UniProtKB-KW"/>
</dbReference>